<sequence length="231" mass="25221">MGSKSSFAFKLGQWIVRGLQICCAVVILAITCYFISTQDNRELSIWVWERAVAGISGAALLWFIAQALVLCCLAGFPITSGLAMFIDLLFIGGFMYIAWAYRDGASSCKGDEVDTPYGTGKDEWKIADHVGGNDGWTRLPTYQVACNMTRASLAIAIITIFALIISILVEFKIIKNRKADKATTASSSAPMTAKGKGLFGFRRRKQNTNNSNNLPHHPTPGQSRDVEKAEA</sequence>
<dbReference type="EMBL" id="JAKWBI020000094">
    <property type="protein sequence ID" value="KAJ2902997.1"/>
    <property type="molecule type" value="Genomic_DNA"/>
</dbReference>
<evidence type="ECO:0000313" key="4">
    <source>
        <dbReference type="Proteomes" id="UP001201980"/>
    </source>
</evidence>
<keyword evidence="2" id="KW-1133">Transmembrane helix</keyword>
<feature type="transmembrane region" description="Helical" evidence="2">
    <location>
        <begin position="14"/>
        <end position="36"/>
    </location>
</feature>
<accession>A0AAD5RT15</accession>
<feature type="compositionally biased region" description="Low complexity" evidence="1">
    <location>
        <begin position="184"/>
        <end position="193"/>
    </location>
</feature>
<keyword evidence="4" id="KW-1185">Reference proteome</keyword>
<proteinExistence type="predicted"/>
<comment type="caution">
    <text evidence="3">The sequence shown here is derived from an EMBL/GenBank/DDBJ whole genome shotgun (WGS) entry which is preliminary data.</text>
</comment>
<keyword evidence="2" id="KW-0472">Membrane</keyword>
<name>A0AAD5RT15_9PEZI</name>
<feature type="region of interest" description="Disordered" evidence="1">
    <location>
        <begin position="184"/>
        <end position="231"/>
    </location>
</feature>
<feature type="transmembrane region" description="Helical" evidence="2">
    <location>
        <begin position="151"/>
        <end position="171"/>
    </location>
</feature>
<organism evidence="3 4">
    <name type="scientific">Zalerion maritima</name>
    <dbReference type="NCBI Taxonomy" id="339359"/>
    <lineage>
        <taxon>Eukaryota</taxon>
        <taxon>Fungi</taxon>
        <taxon>Dikarya</taxon>
        <taxon>Ascomycota</taxon>
        <taxon>Pezizomycotina</taxon>
        <taxon>Sordariomycetes</taxon>
        <taxon>Lulworthiomycetidae</taxon>
        <taxon>Lulworthiales</taxon>
        <taxon>Lulworthiaceae</taxon>
        <taxon>Zalerion</taxon>
    </lineage>
</organism>
<evidence type="ECO:0008006" key="5">
    <source>
        <dbReference type="Google" id="ProtNLM"/>
    </source>
</evidence>
<protein>
    <recommendedName>
        <fullName evidence="5">MARVEL domain-containing protein</fullName>
    </recommendedName>
</protein>
<keyword evidence="2" id="KW-0812">Transmembrane</keyword>
<evidence type="ECO:0000313" key="3">
    <source>
        <dbReference type="EMBL" id="KAJ2902997.1"/>
    </source>
</evidence>
<feature type="transmembrane region" description="Helical" evidence="2">
    <location>
        <begin position="51"/>
        <end position="75"/>
    </location>
</feature>
<evidence type="ECO:0000256" key="2">
    <source>
        <dbReference type="SAM" id="Phobius"/>
    </source>
</evidence>
<gene>
    <name evidence="3" type="ORF">MKZ38_010581</name>
</gene>
<dbReference type="Proteomes" id="UP001201980">
    <property type="component" value="Unassembled WGS sequence"/>
</dbReference>
<dbReference type="AlphaFoldDB" id="A0AAD5RT15"/>
<feature type="transmembrane region" description="Helical" evidence="2">
    <location>
        <begin position="82"/>
        <end position="101"/>
    </location>
</feature>
<reference evidence="3" key="1">
    <citation type="submission" date="2022-07" db="EMBL/GenBank/DDBJ databases">
        <title>Draft genome sequence of Zalerion maritima ATCC 34329, a (micro)plastics degrading marine fungus.</title>
        <authorList>
            <person name="Paco A."/>
            <person name="Goncalves M.F.M."/>
            <person name="Rocha-Santos T.A.P."/>
            <person name="Alves A."/>
        </authorList>
    </citation>
    <scope>NUCLEOTIDE SEQUENCE</scope>
    <source>
        <strain evidence="3">ATCC 34329</strain>
    </source>
</reference>
<evidence type="ECO:0000256" key="1">
    <source>
        <dbReference type="SAM" id="MobiDB-lite"/>
    </source>
</evidence>